<keyword evidence="7" id="KW-1185">Reference proteome</keyword>
<feature type="transmembrane region" description="Helical" evidence="5">
    <location>
        <begin position="365"/>
        <end position="382"/>
    </location>
</feature>
<evidence type="ECO:0000256" key="5">
    <source>
        <dbReference type="SAM" id="Phobius"/>
    </source>
</evidence>
<feature type="transmembrane region" description="Helical" evidence="5">
    <location>
        <begin position="93"/>
        <end position="114"/>
    </location>
</feature>
<name>A0ABM5N3V0_EMTOG</name>
<feature type="transmembrane region" description="Helical" evidence="5">
    <location>
        <begin position="273"/>
        <end position="295"/>
    </location>
</feature>
<organism evidence="6 7">
    <name type="scientific">Emticicia oligotrophica (strain DSM 17448 / CIP 109782 / MTCC 6937 / GPTSA100-15)</name>
    <dbReference type="NCBI Taxonomy" id="929562"/>
    <lineage>
        <taxon>Bacteria</taxon>
        <taxon>Pseudomonadati</taxon>
        <taxon>Bacteroidota</taxon>
        <taxon>Cytophagia</taxon>
        <taxon>Cytophagales</taxon>
        <taxon>Leadbetterellaceae</taxon>
        <taxon>Emticicia</taxon>
    </lineage>
</organism>
<feature type="transmembrane region" description="Helical" evidence="5">
    <location>
        <begin position="120"/>
        <end position="138"/>
    </location>
</feature>
<dbReference type="Proteomes" id="UP000002875">
    <property type="component" value="Chromosome"/>
</dbReference>
<evidence type="ECO:0000256" key="1">
    <source>
        <dbReference type="ARBA" id="ARBA00004651"/>
    </source>
</evidence>
<gene>
    <name evidence="6" type="ordered locus">Emtol_2881</name>
</gene>
<dbReference type="InterPro" id="IPR038770">
    <property type="entry name" value="Na+/solute_symporter_sf"/>
</dbReference>
<reference evidence="6 7" key="1">
    <citation type="submission" date="2011-07" db="EMBL/GenBank/DDBJ databases">
        <title>The complete genome of chromosome of Emticicia oligotrophica DSM 17448.</title>
        <authorList>
            <consortium name="US DOE Joint Genome Institute (JGI-PGF)"/>
            <person name="Lucas S."/>
            <person name="Han J."/>
            <person name="Lapidus A."/>
            <person name="Bruce D."/>
            <person name="Goodwin L."/>
            <person name="Pitluck S."/>
            <person name="Peters L."/>
            <person name="Kyrpides N."/>
            <person name="Mavromatis K."/>
            <person name="Ivanova N."/>
            <person name="Ovchinnikova G."/>
            <person name="Teshima H."/>
            <person name="Detter J.C."/>
            <person name="Tapia R."/>
            <person name="Han C."/>
            <person name="Land M."/>
            <person name="Hauser L."/>
            <person name="Markowitz V."/>
            <person name="Cheng J.-F."/>
            <person name="Hugenholtz P."/>
            <person name="Woyke T."/>
            <person name="Wu D."/>
            <person name="Tindall B."/>
            <person name="Pomrenke H."/>
            <person name="Brambilla E."/>
            <person name="Klenk H.-P."/>
            <person name="Eisen J.A."/>
        </authorList>
    </citation>
    <scope>NUCLEOTIDE SEQUENCE [LARGE SCALE GENOMIC DNA]</scope>
    <source>
        <strain evidence="6 7">DSM 17448</strain>
    </source>
</reference>
<feature type="transmembrane region" description="Helical" evidence="5">
    <location>
        <begin position="150"/>
        <end position="171"/>
    </location>
</feature>
<dbReference type="RefSeq" id="WP_015029709.1">
    <property type="nucleotide sequence ID" value="NC_018748.1"/>
</dbReference>
<feature type="transmembrane region" description="Helical" evidence="5">
    <location>
        <begin position="55"/>
        <end position="72"/>
    </location>
</feature>
<keyword evidence="5" id="KW-0472">Membrane</keyword>
<evidence type="ECO:0000256" key="3">
    <source>
        <dbReference type="ARBA" id="ARBA00022449"/>
    </source>
</evidence>
<evidence type="ECO:0000256" key="2">
    <source>
        <dbReference type="ARBA" id="ARBA00022448"/>
    </source>
</evidence>
<dbReference type="PANTHER" id="PTHR32507">
    <property type="entry name" value="NA(+)/H(+) ANTIPORTER 1"/>
    <property type="match status" value="1"/>
</dbReference>
<keyword evidence="2" id="KW-0813">Transport</keyword>
<proteinExistence type="predicted"/>
<keyword evidence="5" id="KW-1133">Transmembrane helix</keyword>
<dbReference type="Gene3D" id="1.20.1530.20">
    <property type="match status" value="1"/>
</dbReference>
<keyword evidence="5" id="KW-0812">Transmembrane</keyword>
<keyword evidence="4" id="KW-0406">Ion transport</keyword>
<comment type="subcellular location">
    <subcellularLocation>
        <location evidence="1">Cell membrane</location>
        <topology evidence="1">Multi-pass membrane protein</topology>
    </subcellularLocation>
</comment>
<evidence type="ECO:0000256" key="4">
    <source>
        <dbReference type="ARBA" id="ARBA00023065"/>
    </source>
</evidence>
<feature type="transmembrane region" description="Helical" evidence="5">
    <location>
        <begin position="183"/>
        <end position="205"/>
    </location>
</feature>
<sequence length="399" mass="44530">MTTTIIITLCILLLLAYIFDITSAKTKVPSVILLLILGWLVRQSTDFFELKVPNLNVILPVLGTVGLILIVLEGSLELELNRSKFPMIGKSSVIALVPMLIFSFALAACFQYFGESSFKIALANAIPLGIISSAIAIPSARNLSVEKREFITYESSLSDIYGVIFFNFITLNDNIGSESVGHFLLELLLIVVISFVATLGLAYLLGRIKHHVKYVPIILLVVLIYSISKVYHLPALIFILLFGLFLGNLDELKSFKLIERLKPDILDKEVHKFGELTTEIAFLIRALFFLLFGFLIETLEILNTDTIIWAFGIVLGIYFLRGLQLYAMKIPLKPIIFIAPRGLITILLFLSIPLGQNISLANKSLIIQVIILTALVMMFGLMQVKNEDSETVDINRSEF</sequence>
<evidence type="ECO:0000313" key="6">
    <source>
        <dbReference type="EMBL" id="AFK04014.1"/>
    </source>
</evidence>
<evidence type="ECO:0000313" key="7">
    <source>
        <dbReference type="Proteomes" id="UP000002875"/>
    </source>
</evidence>
<feature type="transmembrane region" description="Helical" evidence="5">
    <location>
        <begin position="335"/>
        <end position="353"/>
    </location>
</feature>
<keyword evidence="3" id="KW-0050">Antiport</keyword>
<accession>A0ABM5N3V0</accession>
<dbReference type="PANTHER" id="PTHR32507:SF0">
    <property type="entry name" value="NA(+)_H(+) ANTIPORTER 2-RELATED"/>
    <property type="match status" value="1"/>
</dbReference>
<dbReference type="EMBL" id="CP002961">
    <property type="protein sequence ID" value="AFK04014.1"/>
    <property type="molecule type" value="Genomic_DNA"/>
</dbReference>
<protein>
    <submittedName>
        <fullName evidence="6">Sodium/hydrogen exchanger</fullName>
    </submittedName>
</protein>
<feature type="transmembrane region" description="Helical" evidence="5">
    <location>
        <begin position="307"/>
        <end position="323"/>
    </location>
</feature>